<proteinExistence type="predicted"/>
<comment type="caution">
    <text evidence="2">The sequence shown here is derived from an EMBL/GenBank/DDBJ whole genome shotgun (WGS) entry which is preliminary data.</text>
</comment>
<organism evidence="2 3">
    <name type="scientific">Triangularia setosa</name>
    <dbReference type="NCBI Taxonomy" id="2587417"/>
    <lineage>
        <taxon>Eukaryota</taxon>
        <taxon>Fungi</taxon>
        <taxon>Dikarya</taxon>
        <taxon>Ascomycota</taxon>
        <taxon>Pezizomycotina</taxon>
        <taxon>Sordariomycetes</taxon>
        <taxon>Sordariomycetidae</taxon>
        <taxon>Sordariales</taxon>
        <taxon>Podosporaceae</taxon>
        <taxon>Triangularia</taxon>
    </lineage>
</organism>
<gene>
    <name evidence="2" type="ORF">QBC36DRAFT_333959</name>
</gene>
<dbReference type="Proteomes" id="UP001302321">
    <property type="component" value="Unassembled WGS sequence"/>
</dbReference>
<accession>A0AAN7A5R0</accession>
<keyword evidence="1" id="KW-0732">Signal</keyword>
<evidence type="ECO:0008006" key="4">
    <source>
        <dbReference type="Google" id="ProtNLM"/>
    </source>
</evidence>
<dbReference type="AlphaFoldDB" id="A0AAN7A5R0"/>
<reference evidence="2" key="1">
    <citation type="journal article" date="2023" name="Mol. Phylogenet. Evol.">
        <title>Genome-scale phylogeny and comparative genomics of the fungal order Sordariales.</title>
        <authorList>
            <person name="Hensen N."/>
            <person name="Bonometti L."/>
            <person name="Westerberg I."/>
            <person name="Brannstrom I.O."/>
            <person name="Guillou S."/>
            <person name="Cros-Aarteil S."/>
            <person name="Calhoun S."/>
            <person name="Haridas S."/>
            <person name="Kuo A."/>
            <person name="Mondo S."/>
            <person name="Pangilinan J."/>
            <person name="Riley R."/>
            <person name="LaButti K."/>
            <person name="Andreopoulos B."/>
            <person name="Lipzen A."/>
            <person name="Chen C."/>
            <person name="Yan M."/>
            <person name="Daum C."/>
            <person name="Ng V."/>
            <person name="Clum A."/>
            <person name="Steindorff A."/>
            <person name="Ohm R.A."/>
            <person name="Martin F."/>
            <person name="Silar P."/>
            <person name="Natvig D.O."/>
            <person name="Lalanne C."/>
            <person name="Gautier V."/>
            <person name="Ament-Velasquez S.L."/>
            <person name="Kruys A."/>
            <person name="Hutchinson M.I."/>
            <person name="Powell A.J."/>
            <person name="Barry K."/>
            <person name="Miller A.N."/>
            <person name="Grigoriev I.V."/>
            <person name="Debuchy R."/>
            <person name="Gladieux P."/>
            <person name="Hiltunen Thoren M."/>
            <person name="Johannesson H."/>
        </authorList>
    </citation>
    <scope>NUCLEOTIDE SEQUENCE</scope>
    <source>
        <strain evidence="2">CBS 892.96</strain>
    </source>
</reference>
<evidence type="ECO:0000256" key="1">
    <source>
        <dbReference type="SAM" id="SignalP"/>
    </source>
</evidence>
<name>A0AAN7A5R0_9PEZI</name>
<evidence type="ECO:0000313" key="2">
    <source>
        <dbReference type="EMBL" id="KAK4174279.1"/>
    </source>
</evidence>
<reference evidence="2" key="2">
    <citation type="submission" date="2023-05" db="EMBL/GenBank/DDBJ databases">
        <authorList>
            <consortium name="Lawrence Berkeley National Laboratory"/>
            <person name="Steindorff A."/>
            <person name="Hensen N."/>
            <person name="Bonometti L."/>
            <person name="Westerberg I."/>
            <person name="Brannstrom I.O."/>
            <person name="Guillou S."/>
            <person name="Cros-Aarteil S."/>
            <person name="Calhoun S."/>
            <person name="Haridas S."/>
            <person name="Kuo A."/>
            <person name="Mondo S."/>
            <person name="Pangilinan J."/>
            <person name="Riley R."/>
            <person name="Labutti K."/>
            <person name="Andreopoulos B."/>
            <person name="Lipzen A."/>
            <person name="Chen C."/>
            <person name="Yanf M."/>
            <person name="Daum C."/>
            <person name="Ng V."/>
            <person name="Clum A."/>
            <person name="Ohm R."/>
            <person name="Martin F."/>
            <person name="Silar P."/>
            <person name="Natvig D."/>
            <person name="Lalanne C."/>
            <person name="Gautier V."/>
            <person name="Ament-Velasquez S.L."/>
            <person name="Kruys A."/>
            <person name="Hutchinson M.I."/>
            <person name="Powell A.J."/>
            <person name="Barry K."/>
            <person name="Miller A.N."/>
            <person name="Grigoriev I.V."/>
            <person name="Debuchy R."/>
            <person name="Gladieux P."/>
            <person name="Thoren M.H."/>
            <person name="Johannesson H."/>
        </authorList>
    </citation>
    <scope>NUCLEOTIDE SEQUENCE</scope>
    <source>
        <strain evidence="2">CBS 892.96</strain>
    </source>
</reference>
<feature type="chain" id="PRO_5042897957" description="Secreted protein" evidence="1">
    <location>
        <begin position="17"/>
        <end position="112"/>
    </location>
</feature>
<keyword evidence="3" id="KW-1185">Reference proteome</keyword>
<feature type="signal peptide" evidence="1">
    <location>
        <begin position="1"/>
        <end position="16"/>
    </location>
</feature>
<sequence length="112" mass="11935">MFKLVWAVACAWFCECTVCFGLWTGGRLTAPMFGCALSLAKAFSNWGKTHPLATTPCAPLASSDLPVLSLNIDSRHLLLACLVSSSVSSFPLLFNAALCPTPGPHSELSPRH</sequence>
<dbReference type="EMBL" id="MU866290">
    <property type="protein sequence ID" value="KAK4174279.1"/>
    <property type="molecule type" value="Genomic_DNA"/>
</dbReference>
<evidence type="ECO:0000313" key="3">
    <source>
        <dbReference type="Proteomes" id="UP001302321"/>
    </source>
</evidence>
<protein>
    <recommendedName>
        <fullName evidence="4">Secreted protein</fullName>
    </recommendedName>
</protein>